<sequence>MKQFLIALVIIAVASADVSHLPTKGYLPPPTLSVATSPEENVEHIPASPLLQTINSHPTNVYPPVLSESAIKEPVPAHVFTDNGYHYKNPHRVQRDVSLLPSNEYLSPLVENSVASTEEYSAPIAGAETTSNGYRYKTQRRFIYRRQRRDVNHFSNQEYLPPSQEQENTQSINHENQTGEQSSIAEPAHELTPDGYHYKAQKRLVYRRLRRDISHIPVNNYLPPSEEHRIGQDSVGTETAHNALVSQDHASATFTQTVKPAEENPLVTEPKPAHHLTADGYSYKTQKRLVYRRQRRDVDQSPGDQYSLLDEQLPLDQGIVNAEVLHNAEDQEQAKDALIENPDSVKENPVINEPKPVHPSTNDGYNYKMPKSLAYHRHRRDVSHVPSKEYLPPSNELSPATPPKEYLPPVENANEEPQPAHQLTDDGYHYKTQRRVHLRLIEKMKYFAFLFILLSVATADVSHILSSHASASAPVASYSVPSSQSYVKQSDYSASTYTALPAYSPQTYSSYKSYSAPATQSQSASVHSTYSAPAYNSYSSHSGQSYSGQTASVAAPSYGSYSNYVEPAHSYSPSEGYTYKIGDHHVHRRRRDVSHLLASSYSPSQKQQLTLSQDYLPPKVHAGTEDTSALSYLAPAGHNYQTATSSSSAVSYSAPTIQLASYSIPNSYDSYSSPSTSYSNEYEINEPTPSHTFSATEGYRYKVGHHVARRSLIQRNPAFIFYYY</sequence>
<reference evidence="3" key="1">
    <citation type="submission" date="2020-05" db="UniProtKB">
        <authorList>
            <consortium name="EnsemblMetazoa"/>
        </authorList>
    </citation>
    <scope>IDENTIFICATION</scope>
    <source>
        <strain evidence="3">Yale</strain>
    </source>
</reference>
<feature type="region of interest" description="Disordered" evidence="1">
    <location>
        <begin position="154"/>
        <end position="183"/>
    </location>
</feature>
<feature type="signal peptide" evidence="2">
    <location>
        <begin position="1"/>
        <end position="16"/>
    </location>
</feature>
<dbReference type="SMART" id="SM00713">
    <property type="entry name" value="GYR"/>
    <property type="match status" value="8"/>
</dbReference>
<accession>A0A1B0FGS3</accession>
<dbReference type="STRING" id="37546.A0A1B0FGS3"/>
<dbReference type="AlphaFoldDB" id="A0A1B0FGS3"/>
<name>A0A1B0FGS3_GLOMM</name>
<dbReference type="PhylomeDB" id="A0A1B0FGS3"/>
<dbReference type="EMBL" id="CCAG010005812">
    <property type="status" value="NOT_ANNOTATED_CDS"/>
    <property type="molecule type" value="Genomic_DNA"/>
</dbReference>
<dbReference type="Proteomes" id="UP000092444">
    <property type="component" value="Unassembled WGS sequence"/>
</dbReference>
<feature type="region of interest" description="Disordered" evidence="1">
    <location>
        <begin position="342"/>
        <end position="428"/>
    </location>
</feature>
<keyword evidence="2" id="KW-0732">Signal</keyword>
<evidence type="ECO:0000313" key="3">
    <source>
        <dbReference type="EnsemblMetazoa" id="GMOY002934-PA"/>
    </source>
</evidence>
<dbReference type="VEuPathDB" id="VectorBase:GMOY002934"/>
<dbReference type="EnsemblMetazoa" id="GMOY002934-RA">
    <property type="protein sequence ID" value="GMOY002934-PA"/>
    <property type="gene ID" value="GMOY002934"/>
</dbReference>
<keyword evidence="4" id="KW-1185">Reference proteome</keyword>
<evidence type="ECO:0000313" key="4">
    <source>
        <dbReference type="Proteomes" id="UP000092444"/>
    </source>
</evidence>
<organism evidence="3 4">
    <name type="scientific">Glossina morsitans morsitans</name>
    <name type="common">Savannah tsetse fly</name>
    <dbReference type="NCBI Taxonomy" id="37546"/>
    <lineage>
        <taxon>Eukaryota</taxon>
        <taxon>Metazoa</taxon>
        <taxon>Ecdysozoa</taxon>
        <taxon>Arthropoda</taxon>
        <taxon>Hexapoda</taxon>
        <taxon>Insecta</taxon>
        <taxon>Pterygota</taxon>
        <taxon>Neoptera</taxon>
        <taxon>Endopterygota</taxon>
        <taxon>Diptera</taxon>
        <taxon>Brachycera</taxon>
        <taxon>Muscomorpha</taxon>
        <taxon>Hippoboscoidea</taxon>
        <taxon>Glossinidae</taxon>
        <taxon>Glossina</taxon>
    </lineage>
</organism>
<feature type="chain" id="PRO_5008407463" evidence="2">
    <location>
        <begin position="17"/>
        <end position="724"/>
    </location>
</feature>
<protein>
    <submittedName>
        <fullName evidence="3">Uncharacterized protein</fullName>
    </submittedName>
</protein>
<dbReference type="InterPro" id="IPR004011">
    <property type="entry name" value="Gyr_motif"/>
</dbReference>
<evidence type="ECO:0000256" key="2">
    <source>
        <dbReference type="SAM" id="SignalP"/>
    </source>
</evidence>
<evidence type="ECO:0000256" key="1">
    <source>
        <dbReference type="SAM" id="MobiDB-lite"/>
    </source>
</evidence>
<proteinExistence type="predicted"/>
<dbReference type="Pfam" id="PF02756">
    <property type="entry name" value="GYR"/>
    <property type="match status" value="1"/>
</dbReference>